<reference evidence="5 6" key="2">
    <citation type="submission" date="2018-11" db="EMBL/GenBank/DDBJ databases">
        <authorList>
            <consortium name="Pathogen Informatics"/>
        </authorList>
    </citation>
    <scope>NUCLEOTIDE SEQUENCE [LARGE SCALE GENOMIC DNA]</scope>
</reference>
<evidence type="ECO:0000313" key="7">
    <source>
        <dbReference type="WBParaSite" id="BPAG_0000127701-mRNA-1"/>
    </source>
</evidence>
<organism evidence="7">
    <name type="scientific">Brugia pahangi</name>
    <name type="common">Filarial nematode worm</name>
    <dbReference type="NCBI Taxonomy" id="6280"/>
    <lineage>
        <taxon>Eukaryota</taxon>
        <taxon>Metazoa</taxon>
        <taxon>Ecdysozoa</taxon>
        <taxon>Nematoda</taxon>
        <taxon>Chromadorea</taxon>
        <taxon>Rhabditida</taxon>
        <taxon>Spirurina</taxon>
        <taxon>Spiruromorpha</taxon>
        <taxon>Filarioidea</taxon>
        <taxon>Onchocercidae</taxon>
        <taxon>Brugia</taxon>
    </lineage>
</organism>
<gene>
    <name evidence="5" type="ORF">BPAG_LOCUS1278</name>
</gene>
<evidence type="ECO:0000256" key="4">
    <source>
        <dbReference type="SAM" id="MobiDB-lite"/>
    </source>
</evidence>
<evidence type="ECO:0000256" key="2">
    <source>
        <dbReference type="ARBA" id="ARBA00022737"/>
    </source>
</evidence>
<dbReference type="EMBL" id="UZAD01000091">
    <property type="protein sequence ID" value="VDN82464.1"/>
    <property type="molecule type" value="Genomic_DNA"/>
</dbReference>
<keyword evidence="1" id="KW-0433">Leucine-rich repeat</keyword>
<feature type="region of interest" description="Disordered" evidence="4">
    <location>
        <begin position="564"/>
        <end position="595"/>
    </location>
</feature>
<comment type="similarity">
    <text evidence="3">Belongs to the PPP1R37 family.</text>
</comment>
<dbReference type="Gene3D" id="3.80.10.10">
    <property type="entry name" value="Ribonuclease Inhibitor"/>
    <property type="match status" value="1"/>
</dbReference>
<dbReference type="InterPro" id="IPR032675">
    <property type="entry name" value="LRR_dom_sf"/>
</dbReference>
<protein>
    <submittedName>
        <fullName evidence="7">Protein phosphatase 1 regulatory subunit 37</fullName>
    </submittedName>
</protein>
<evidence type="ECO:0000256" key="1">
    <source>
        <dbReference type="ARBA" id="ARBA00022614"/>
    </source>
</evidence>
<dbReference type="InterPro" id="IPR001611">
    <property type="entry name" value="Leu-rich_rpt"/>
</dbReference>
<feature type="compositionally biased region" description="Low complexity" evidence="4">
    <location>
        <begin position="19"/>
        <end position="39"/>
    </location>
</feature>
<dbReference type="PANTHER" id="PTHR24112">
    <property type="entry name" value="LEUCINE-RICH REPEAT, ISOFORM F-RELATED"/>
    <property type="match status" value="1"/>
</dbReference>
<name>A0A0N4SZP7_BRUPA</name>
<evidence type="ECO:0000256" key="3">
    <source>
        <dbReference type="ARBA" id="ARBA00038315"/>
    </source>
</evidence>
<proteinExistence type="inferred from homology"/>
<keyword evidence="2" id="KW-0677">Repeat</keyword>
<feature type="compositionally biased region" description="Basic and acidic residues" evidence="4">
    <location>
        <begin position="569"/>
        <end position="591"/>
    </location>
</feature>
<dbReference type="InterPro" id="IPR051279">
    <property type="entry name" value="PP1-Reg/Actin-Interact_Protein"/>
</dbReference>
<dbReference type="WBParaSite" id="BPAG_0000127701-mRNA-1">
    <property type="protein sequence ID" value="BPAG_0000127701-mRNA-1"/>
    <property type="gene ID" value="BPAG_0000127701"/>
</dbReference>
<dbReference type="SMART" id="SM00368">
    <property type="entry name" value="LRR_RI"/>
    <property type="match status" value="7"/>
</dbReference>
<accession>A0A0N4SZP7</accession>
<dbReference type="Pfam" id="PF13516">
    <property type="entry name" value="LRR_6"/>
    <property type="match status" value="2"/>
</dbReference>
<evidence type="ECO:0000313" key="5">
    <source>
        <dbReference type="EMBL" id="VDN82464.1"/>
    </source>
</evidence>
<dbReference type="CDD" id="cd00116">
    <property type="entry name" value="LRR_RI"/>
    <property type="match status" value="1"/>
</dbReference>
<dbReference type="AlphaFoldDB" id="A0A0N4SZP7"/>
<reference evidence="7" key="1">
    <citation type="submission" date="2017-02" db="UniProtKB">
        <authorList>
            <consortium name="WormBaseParasite"/>
        </authorList>
    </citation>
    <scope>IDENTIFICATION</scope>
</reference>
<evidence type="ECO:0000313" key="6">
    <source>
        <dbReference type="Proteomes" id="UP000278627"/>
    </source>
</evidence>
<sequence>MSMKFFAGLQDFLGLHDTSSSNNEQQQQQEQQLVSSASTTATTPPAVVVGAATTSSLLSSPSVLSANLNSIESERNSVKYISDISNNCTVVQKEQQLQKITLDDSKEITDAEEKIQHCSHRRNVHFPDVIVTDFYDAPTNVFTNKNTNDTSAISLSYLNACRRLRIDPIQTVQEQIACFHQVVGVRQECLSLKGLKINLGHRLSSADMECLEEIFNKVQFDMLDFEYTFLDDDSAVCLGEMLEFYDSAVKLNLSFNKQINLRGWQAICKAVRDAPSMQYLNLRYTSLSDRAVPVLARALRSQSSLTILHLENVSLSGRNLILVGCALKGNTMLRELYLGENNLQPADGAHIYQIIITSVSIQLLDLRNNQLQDGGLRHICDALRHRETTKSSSLSALVLWNNRLTSSGMEALAQALIENSKLETLNIGNNSLLLEGIVKLKPALQKNCSLQRLGLQATNLDCQSAIVLAECLADNKVMIRLDLRDNPHIGSAGLLALHLAMKMNTSLTVLNLDISVAQSSSLKVKEYQEQFEVYYDEIKMFCERNKEIALKKLSVLTTVEDDTAATDVTHSEENTEMKKDEEKEDKEEKQKTKMTRNGQIDNLEVTQRKIATTSKSPIWLLGRSSSLTCTETVHDISVSASFSYATFFPSLERVAQMTHHSLALIEKIPDSITTIKKQSDESHPALFTKSELSKCPSLPTIAPGDYLEAGVNTPVKKISRRFTVSTSSLNETNPRDVARIKSRFKVEQVGHSIQKTAKAKSDDCISLQRSLSESSGVDRRGPEFLNREDATLEVENFIAEKSKESESSGFSSIDELSGSFEFQNGEKSIKCTLSEDVQEKDESCDTRNAINSHEEITVQKNESDEDLQSNSVQFTAVVTLQRGPDTPPIQDYFDDATFVVKFTDNIALKLDVEKCSNCEQAISVNHPIEQLQQREKNYEKSITVQSETSLSSCSVIEDDSTDTSVIKEVVRDVINYVVYEISDDDSFYYRKISFGTTSGSNESSPSVHSSSAISRSSSSFTLNPSHDAETDDDVIRNVVRGLVRDILLQEKELLRRSLRKKRRHLVTMPKMDHRSSS</sequence>
<dbReference type="PANTHER" id="PTHR24112:SF9">
    <property type="entry name" value="PROTEIN PHOSPHATASE 1 REGULATORY SUBUNIT 37"/>
    <property type="match status" value="1"/>
</dbReference>
<keyword evidence="6" id="KW-1185">Reference proteome</keyword>
<feature type="region of interest" description="Disordered" evidence="4">
    <location>
        <begin position="16"/>
        <end position="39"/>
    </location>
</feature>
<feature type="compositionally biased region" description="Low complexity" evidence="4">
    <location>
        <begin position="998"/>
        <end position="1022"/>
    </location>
</feature>
<dbReference type="SUPFAM" id="SSF52047">
    <property type="entry name" value="RNI-like"/>
    <property type="match status" value="1"/>
</dbReference>
<dbReference type="Proteomes" id="UP000278627">
    <property type="component" value="Unassembled WGS sequence"/>
</dbReference>
<feature type="region of interest" description="Disordered" evidence="4">
    <location>
        <begin position="996"/>
        <end position="1027"/>
    </location>
</feature>